<organism evidence="2 3">
    <name type="scientific">Xylaria flabelliformis</name>
    <dbReference type="NCBI Taxonomy" id="2512241"/>
    <lineage>
        <taxon>Eukaryota</taxon>
        <taxon>Fungi</taxon>
        <taxon>Dikarya</taxon>
        <taxon>Ascomycota</taxon>
        <taxon>Pezizomycotina</taxon>
        <taxon>Sordariomycetes</taxon>
        <taxon>Xylariomycetidae</taxon>
        <taxon>Xylariales</taxon>
        <taxon>Xylariaceae</taxon>
        <taxon>Xylaria</taxon>
    </lineage>
</organism>
<feature type="signal peptide" evidence="1">
    <location>
        <begin position="1"/>
        <end position="22"/>
    </location>
</feature>
<reference evidence="3" key="1">
    <citation type="submission" date="2019-06" db="EMBL/GenBank/DDBJ databases">
        <title>Draft genome sequence of the griseofulvin-producing fungus Xylaria cubensis strain G536.</title>
        <authorList>
            <person name="Mead M.E."/>
            <person name="Raja H.A."/>
            <person name="Steenwyk J.L."/>
            <person name="Knowles S.L."/>
            <person name="Oberlies N.H."/>
            <person name="Rokas A."/>
        </authorList>
    </citation>
    <scope>NUCLEOTIDE SEQUENCE [LARGE SCALE GENOMIC DNA]</scope>
    <source>
        <strain evidence="3">G536</strain>
    </source>
</reference>
<protein>
    <submittedName>
        <fullName evidence="2">Uncharacterized protein</fullName>
    </submittedName>
</protein>
<dbReference type="AlphaFoldDB" id="A0A553HMU5"/>
<evidence type="ECO:0000256" key="1">
    <source>
        <dbReference type="SAM" id="SignalP"/>
    </source>
</evidence>
<dbReference type="OrthoDB" id="2119228at2759"/>
<accession>A0A553HMU5</accession>
<sequence length="181" mass="20305">MLFIQSFLKNVLLASLAATSLAVPIHDNPISLDIREVAVGKRGKTPPLPSVQDCKDHLKVEKDTTLFYSGPGGYAKKARDAIKDRDYLKGYKILSQLWTDSKWQDQWQNDEQASVEFFNICSKALAELSTGTSYVLLERGNGRQWSSGSVWDKYEWPNIPSGTKVIRINPDNANDKETIKG</sequence>
<evidence type="ECO:0000313" key="3">
    <source>
        <dbReference type="Proteomes" id="UP000319160"/>
    </source>
</evidence>
<dbReference type="EMBL" id="VFLP01000070">
    <property type="protein sequence ID" value="TRX89272.1"/>
    <property type="molecule type" value="Genomic_DNA"/>
</dbReference>
<keyword evidence="3" id="KW-1185">Reference proteome</keyword>
<dbReference type="SUPFAM" id="SSF52309">
    <property type="entry name" value="N-(deoxy)ribosyltransferase-like"/>
    <property type="match status" value="1"/>
</dbReference>
<dbReference type="STRING" id="2512241.A0A553HMU5"/>
<dbReference type="Proteomes" id="UP000319160">
    <property type="component" value="Unassembled WGS sequence"/>
</dbReference>
<feature type="chain" id="PRO_5021829843" evidence="1">
    <location>
        <begin position="23"/>
        <end position="181"/>
    </location>
</feature>
<name>A0A553HMU5_9PEZI</name>
<proteinExistence type="predicted"/>
<comment type="caution">
    <text evidence="2">The sequence shown here is derived from an EMBL/GenBank/DDBJ whole genome shotgun (WGS) entry which is preliminary data.</text>
</comment>
<keyword evidence="1" id="KW-0732">Signal</keyword>
<evidence type="ECO:0000313" key="2">
    <source>
        <dbReference type="EMBL" id="TRX89272.1"/>
    </source>
</evidence>
<gene>
    <name evidence="2" type="ORF">FHL15_009845</name>
</gene>